<protein>
    <recommendedName>
        <fullName evidence="2">MoaD/ThiS family protein</fullName>
    </recommendedName>
</protein>
<reference evidence="1" key="1">
    <citation type="journal article" date="2020" name="mSystems">
        <title>Genome- and Community-Level Interaction Insights into Carbon Utilization and Element Cycling Functions of Hydrothermarchaeota in Hydrothermal Sediment.</title>
        <authorList>
            <person name="Zhou Z."/>
            <person name="Liu Y."/>
            <person name="Xu W."/>
            <person name="Pan J."/>
            <person name="Luo Z.H."/>
            <person name="Li M."/>
        </authorList>
    </citation>
    <scope>NUCLEOTIDE SEQUENCE [LARGE SCALE GENOMIC DNA]</scope>
    <source>
        <strain evidence="1">SpSt-1261</strain>
    </source>
</reference>
<dbReference type="InterPro" id="IPR003749">
    <property type="entry name" value="ThiS/MoaD-like"/>
</dbReference>
<dbReference type="Proteomes" id="UP000886076">
    <property type="component" value="Unassembled WGS sequence"/>
</dbReference>
<comment type="caution">
    <text evidence="1">The sequence shown here is derived from an EMBL/GenBank/DDBJ whole genome shotgun (WGS) entry which is preliminary data.</text>
</comment>
<dbReference type="InterPro" id="IPR016155">
    <property type="entry name" value="Mopterin_synth/thiamin_S_b"/>
</dbReference>
<dbReference type="EMBL" id="DSFH01000052">
    <property type="protein sequence ID" value="HEW64150.1"/>
    <property type="molecule type" value="Genomic_DNA"/>
</dbReference>
<sequence>MLGEKLVEITLIANLIEKVGSEKINVKAEKLSEALKFLIPKLPDILDLEGKPSGNYIFLLNGADYRVFGDDPVVKDSDKVTIIPVSHGG</sequence>
<gene>
    <name evidence="1" type="ORF">ENO39_03740</name>
</gene>
<name>A0A7C2ZDU7_9CREN</name>
<dbReference type="SUPFAM" id="SSF54285">
    <property type="entry name" value="MoaD/ThiS"/>
    <property type="match status" value="1"/>
</dbReference>
<dbReference type="InterPro" id="IPR012675">
    <property type="entry name" value="Beta-grasp_dom_sf"/>
</dbReference>
<evidence type="ECO:0000313" key="1">
    <source>
        <dbReference type="EMBL" id="HEW64150.1"/>
    </source>
</evidence>
<dbReference type="CDD" id="cd17040">
    <property type="entry name" value="Ubl_MoaD_like"/>
    <property type="match status" value="1"/>
</dbReference>
<dbReference type="Gene3D" id="3.10.20.30">
    <property type="match status" value="1"/>
</dbReference>
<organism evidence="1">
    <name type="scientific">Fervidicoccus fontis</name>
    <dbReference type="NCBI Taxonomy" id="683846"/>
    <lineage>
        <taxon>Archaea</taxon>
        <taxon>Thermoproteota</taxon>
        <taxon>Thermoprotei</taxon>
        <taxon>Fervidicoccales</taxon>
        <taxon>Fervidicoccaceae</taxon>
        <taxon>Fervidicoccus</taxon>
    </lineage>
</organism>
<accession>A0A7C2ZDU7</accession>
<dbReference type="AlphaFoldDB" id="A0A7C2ZDU7"/>
<evidence type="ECO:0008006" key="2">
    <source>
        <dbReference type="Google" id="ProtNLM"/>
    </source>
</evidence>
<dbReference type="Pfam" id="PF02597">
    <property type="entry name" value="ThiS"/>
    <property type="match status" value="1"/>
</dbReference>
<proteinExistence type="predicted"/>